<accession>A0AAD2D3C3</accession>
<name>A0AAD2D3C3_EUPCR</name>
<evidence type="ECO:0000313" key="4">
    <source>
        <dbReference type="Proteomes" id="UP001295684"/>
    </source>
</evidence>
<dbReference type="Proteomes" id="UP001295684">
    <property type="component" value="Unassembled WGS sequence"/>
</dbReference>
<evidence type="ECO:0000256" key="2">
    <source>
        <dbReference type="SAM" id="Phobius"/>
    </source>
</evidence>
<sequence length="152" mass="17173">MKTYGAEAFESKSQCIRARIGEYYIPLFQSIDTSQCTEFDDTIISFFEKTNEGWIYYKGLIIKCLGIILIFSLNVLLMSRTISELRIHQSTKSTLQNLSPESINKSSKGLSILSHYSNSVHSQNPSEQSQESSCPSKKLIAKPNYEKVSISN</sequence>
<keyword evidence="2" id="KW-1133">Transmembrane helix</keyword>
<feature type="compositionally biased region" description="Low complexity" evidence="1">
    <location>
        <begin position="122"/>
        <end position="136"/>
    </location>
</feature>
<feature type="transmembrane region" description="Helical" evidence="2">
    <location>
        <begin position="55"/>
        <end position="77"/>
    </location>
</feature>
<comment type="caution">
    <text evidence="3">The sequence shown here is derived from an EMBL/GenBank/DDBJ whole genome shotgun (WGS) entry which is preliminary data.</text>
</comment>
<dbReference type="EMBL" id="CAMPGE010020301">
    <property type="protein sequence ID" value="CAI2378562.1"/>
    <property type="molecule type" value="Genomic_DNA"/>
</dbReference>
<reference evidence="3" key="1">
    <citation type="submission" date="2023-07" db="EMBL/GenBank/DDBJ databases">
        <authorList>
            <consortium name="AG Swart"/>
            <person name="Singh M."/>
            <person name="Singh A."/>
            <person name="Seah K."/>
            <person name="Emmerich C."/>
        </authorList>
    </citation>
    <scope>NUCLEOTIDE SEQUENCE</scope>
    <source>
        <strain evidence="3">DP1</strain>
    </source>
</reference>
<keyword evidence="2" id="KW-0812">Transmembrane</keyword>
<protein>
    <submittedName>
        <fullName evidence="3">Uncharacterized protein</fullName>
    </submittedName>
</protein>
<proteinExistence type="predicted"/>
<evidence type="ECO:0000256" key="1">
    <source>
        <dbReference type="SAM" id="MobiDB-lite"/>
    </source>
</evidence>
<keyword evidence="2" id="KW-0472">Membrane</keyword>
<gene>
    <name evidence="3" type="ORF">ECRASSUSDP1_LOCUS19959</name>
</gene>
<keyword evidence="4" id="KW-1185">Reference proteome</keyword>
<organism evidence="3 4">
    <name type="scientific">Euplotes crassus</name>
    <dbReference type="NCBI Taxonomy" id="5936"/>
    <lineage>
        <taxon>Eukaryota</taxon>
        <taxon>Sar</taxon>
        <taxon>Alveolata</taxon>
        <taxon>Ciliophora</taxon>
        <taxon>Intramacronucleata</taxon>
        <taxon>Spirotrichea</taxon>
        <taxon>Hypotrichia</taxon>
        <taxon>Euplotida</taxon>
        <taxon>Euplotidae</taxon>
        <taxon>Moneuplotes</taxon>
    </lineage>
</organism>
<feature type="region of interest" description="Disordered" evidence="1">
    <location>
        <begin position="118"/>
        <end position="139"/>
    </location>
</feature>
<dbReference type="AlphaFoldDB" id="A0AAD2D3C3"/>
<evidence type="ECO:0000313" key="3">
    <source>
        <dbReference type="EMBL" id="CAI2378562.1"/>
    </source>
</evidence>